<protein>
    <submittedName>
        <fullName evidence="3">Uncharacterized protein</fullName>
    </submittedName>
</protein>
<accession>A0A024SCU1</accession>
<evidence type="ECO:0000313" key="4">
    <source>
        <dbReference type="Proteomes" id="UP000024376"/>
    </source>
</evidence>
<reference evidence="4" key="1">
    <citation type="journal article" date="2013" name="Ind. Biotechnol.">
        <title>Comparative genomics analysis of Trichoderma reesei strains.</title>
        <authorList>
            <person name="Koike H."/>
            <person name="Aerts A."/>
            <person name="LaButti K."/>
            <person name="Grigoriev I.V."/>
            <person name="Baker S.E."/>
        </authorList>
    </citation>
    <scope>NUCLEOTIDE SEQUENCE [LARGE SCALE GENOMIC DNA]</scope>
    <source>
        <strain evidence="4">ATCC 56765 / BCRC 32924 / NRRL 11460 / Rut C-30</strain>
    </source>
</reference>
<name>A0A024SCU1_HYPJR</name>
<dbReference type="OrthoDB" id="3886346at2759"/>
<dbReference type="AlphaFoldDB" id="A0A024SCU1"/>
<proteinExistence type="predicted"/>
<dbReference type="Proteomes" id="UP000024376">
    <property type="component" value="Unassembled WGS sequence"/>
</dbReference>
<dbReference type="KEGG" id="trr:M419DRAFT_78928"/>
<feature type="region of interest" description="Disordered" evidence="2">
    <location>
        <begin position="77"/>
        <end position="144"/>
    </location>
</feature>
<evidence type="ECO:0000313" key="3">
    <source>
        <dbReference type="EMBL" id="ETS02002.1"/>
    </source>
</evidence>
<feature type="region of interest" description="Disordered" evidence="2">
    <location>
        <begin position="40"/>
        <end position="64"/>
    </location>
</feature>
<organism evidence="3 4">
    <name type="scientific">Hypocrea jecorina (strain ATCC 56765 / BCRC 32924 / NRRL 11460 / Rut C-30)</name>
    <name type="common">Trichoderma reesei</name>
    <dbReference type="NCBI Taxonomy" id="1344414"/>
    <lineage>
        <taxon>Eukaryota</taxon>
        <taxon>Fungi</taxon>
        <taxon>Dikarya</taxon>
        <taxon>Ascomycota</taxon>
        <taxon>Pezizomycotina</taxon>
        <taxon>Sordariomycetes</taxon>
        <taxon>Hypocreomycetidae</taxon>
        <taxon>Hypocreales</taxon>
        <taxon>Hypocreaceae</taxon>
        <taxon>Trichoderma</taxon>
    </lineage>
</organism>
<evidence type="ECO:0000256" key="2">
    <source>
        <dbReference type="SAM" id="MobiDB-lite"/>
    </source>
</evidence>
<keyword evidence="1" id="KW-0175">Coiled coil</keyword>
<dbReference type="HOGENOM" id="CLU_041458_1_0_1"/>
<gene>
    <name evidence="3" type="ORF">M419DRAFT_78928</name>
</gene>
<evidence type="ECO:0000256" key="1">
    <source>
        <dbReference type="SAM" id="Coils"/>
    </source>
</evidence>
<feature type="coiled-coil region" evidence="1">
    <location>
        <begin position="6"/>
        <end position="40"/>
    </location>
</feature>
<sequence length="397" mass="44443">MAIDALKNLVNNIPSWQTRLDELSSQVDKRQLELAALAEANSTKEPETRSLRNKGSTESLKPKDDGQMHIFFTEDVPVQQQQQQQDLATTTPPQPIGQRRSSPPSPAAEKRPAFPKSSTDTSAASSNRAAKKSRTTSIASADGPRQTYRTRNMIIVYYDSYVQGFFDDLVRFISSSRNLMRKAKMAAKVAQIKKLAEMDVPEDGNAEGDDKATEALPSLRYISSRRYGPTAMRLGHPSLAGQAPDVFDELDKALEFVQSTCEHGAHQFLRDAKCNEEVSKIQQRIGEVLEMAKKEMERIEREEPETMNESPDPKPRTMKPITVSRTLVPHHKEGDDVHSRKLEVADSTAPRLPPALHMADRIEADPNAGDDDFDTEALLARIRYTSSRQMRMRAVVN</sequence>
<feature type="region of interest" description="Disordered" evidence="2">
    <location>
        <begin position="298"/>
        <end position="319"/>
    </location>
</feature>
<dbReference type="EMBL" id="KI911146">
    <property type="protein sequence ID" value="ETS02002.1"/>
    <property type="molecule type" value="Genomic_DNA"/>
</dbReference>